<evidence type="ECO:0000313" key="5">
    <source>
        <dbReference type="Proteomes" id="UP000321429"/>
    </source>
</evidence>
<dbReference type="EMBL" id="JQCB01000010">
    <property type="protein sequence ID" value="KRN95317.1"/>
    <property type="molecule type" value="Genomic_DNA"/>
</dbReference>
<dbReference type="InterPro" id="IPR007074">
    <property type="entry name" value="LicD/FKTN/FKRP_NTP_transf"/>
</dbReference>
<dbReference type="Proteomes" id="UP000321429">
    <property type="component" value="Unassembled WGS sequence"/>
</dbReference>
<gene>
    <name evidence="2" type="primary">licD</name>
    <name evidence="3" type="ORF">IV55_GL000304</name>
    <name evidence="2" type="ORF">LSI01_05960</name>
</gene>
<feature type="domain" description="LicD/FKTN/FKRP nucleotidyltransferase" evidence="1">
    <location>
        <begin position="26"/>
        <end position="243"/>
    </location>
</feature>
<dbReference type="GO" id="GO:0009100">
    <property type="term" value="P:glycoprotein metabolic process"/>
    <property type="evidence" value="ECO:0007669"/>
    <property type="project" value="UniProtKB-ARBA"/>
</dbReference>
<organism evidence="3 4">
    <name type="scientific">Furfurilactobacillus siliginis</name>
    <dbReference type="NCBI Taxonomy" id="348151"/>
    <lineage>
        <taxon>Bacteria</taxon>
        <taxon>Bacillati</taxon>
        <taxon>Bacillota</taxon>
        <taxon>Bacilli</taxon>
        <taxon>Lactobacillales</taxon>
        <taxon>Lactobacillaceae</taxon>
        <taxon>Furfurilactobacillus</taxon>
    </lineage>
</organism>
<reference evidence="2 5" key="2">
    <citation type="submission" date="2019-07" db="EMBL/GenBank/DDBJ databases">
        <title>Whole genome shotgun sequence of Lactobacillus siliginis NBRC 101315.</title>
        <authorList>
            <person name="Hosoyama A."/>
            <person name="Uohara A."/>
            <person name="Ohji S."/>
            <person name="Ichikawa N."/>
        </authorList>
    </citation>
    <scope>NUCLEOTIDE SEQUENCE [LARGE SCALE GENOMIC DNA]</scope>
    <source>
        <strain evidence="2 5">NBRC 101315</strain>
    </source>
</reference>
<dbReference type="OrthoDB" id="9786100at2"/>
<dbReference type="PANTHER" id="PTHR43404:SF2">
    <property type="entry name" value="LIPOPOLYSACCHARIDE CHOLINEPHOSPHOTRANSFERASE LICD"/>
    <property type="match status" value="1"/>
</dbReference>
<dbReference type="RefSeq" id="WP_057810927.1">
    <property type="nucleotide sequence ID" value="NZ_BJUD01000007.1"/>
</dbReference>
<name>A0A0R2L5X1_9LACO</name>
<accession>A0A0R2L5X1</accession>
<keyword evidence="4" id="KW-1185">Reference proteome</keyword>
<sequence>MSQNQLSLVEIHDRELKMLAYLNAICQENDLEYFLCGGTLIGAVRHKGFIPWDDDVDIYMKREAYNKLLKILEQDGEYDLFSLYSHHDYYYSYAKLVDPHTQVIESNKYDIADYGLFIDIFPLDCLPEGSLKAKLFLIHESISRKLLMTAIQKYSLHKNPVKRVVVKLTHMIGARRFAEQLDKLAQRYNGRSNASAYADASGALFTQYKLESSWFAGKTQLPFEEHMLSVPTKYDEYLKYSYGNYLQMPAVDQREDHHLDVKIR</sequence>
<comment type="caution">
    <text evidence="3">The sequence shown here is derived from an EMBL/GenBank/DDBJ whole genome shotgun (WGS) entry which is preliminary data.</text>
</comment>
<evidence type="ECO:0000313" key="3">
    <source>
        <dbReference type="EMBL" id="KRN95317.1"/>
    </source>
</evidence>
<dbReference type="PATRIC" id="fig|348151.3.peg.310"/>
<protein>
    <submittedName>
        <fullName evidence="2">LPS cholinephosphotransferase</fullName>
    </submittedName>
    <submittedName>
        <fullName evidence="3">LicD family protein</fullName>
    </submittedName>
</protein>
<evidence type="ECO:0000313" key="4">
    <source>
        <dbReference type="Proteomes" id="UP000051139"/>
    </source>
</evidence>
<reference evidence="3 4" key="1">
    <citation type="journal article" date="2015" name="Genome Announc.">
        <title>Expanding the biotechnology potential of lactobacilli through comparative genomics of 213 strains and associated genera.</title>
        <authorList>
            <person name="Sun Z."/>
            <person name="Harris H.M."/>
            <person name="McCann A."/>
            <person name="Guo C."/>
            <person name="Argimon S."/>
            <person name="Zhang W."/>
            <person name="Yang X."/>
            <person name="Jeffery I.B."/>
            <person name="Cooney J.C."/>
            <person name="Kagawa T.F."/>
            <person name="Liu W."/>
            <person name="Song Y."/>
            <person name="Salvetti E."/>
            <person name="Wrobel A."/>
            <person name="Rasinkangas P."/>
            <person name="Parkhill J."/>
            <person name="Rea M.C."/>
            <person name="O'Sullivan O."/>
            <person name="Ritari J."/>
            <person name="Douillard F.P."/>
            <person name="Paul Ross R."/>
            <person name="Yang R."/>
            <person name="Briner A.E."/>
            <person name="Felis G.E."/>
            <person name="de Vos W.M."/>
            <person name="Barrangou R."/>
            <person name="Klaenhammer T.R."/>
            <person name="Caufield P.W."/>
            <person name="Cui Y."/>
            <person name="Zhang H."/>
            <person name="O'Toole P.W."/>
        </authorList>
    </citation>
    <scope>NUCLEOTIDE SEQUENCE [LARGE SCALE GENOMIC DNA]</scope>
    <source>
        <strain evidence="3 4">DSM 22696</strain>
    </source>
</reference>
<dbReference type="GO" id="GO:0016740">
    <property type="term" value="F:transferase activity"/>
    <property type="evidence" value="ECO:0007669"/>
    <property type="project" value="UniProtKB-KW"/>
</dbReference>
<evidence type="ECO:0000259" key="1">
    <source>
        <dbReference type="Pfam" id="PF04991"/>
    </source>
</evidence>
<evidence type="ECO:0000313" key="2">
    <source>
        <dbReference type="EMBL" id="GEK28285.1"/>
    </source>
</evidence>
<keyword evidence="2" id="KW-0808">Transferase</keyword>
<dbReference type="Proteomes" id="UP000051139">
    <property type="component" value="Unassembled WGS sequence"/>
</dbReference>
<dbReference type="STRING" id="348151.IV55_GL000304"/>
<proteinExistence type="predicted"/>
<dbReference type="InterPro" id="IPR052942">
    <property type="entry name" value="LPS_cholinephosphotransferase"/>
</dbReference>
<dbReference type="Pfam" id="PF04991">
    <property type="entry name" value="LicD"/>
    <property type="match status" value="1"/>
</dbReference>
<dbReference type="PANTHER" id="PTHR43404">
    <property type="entry name" value="LIPOPOLYSACCHARIDE CHOLINEPHOSPHOTRANSFERASE LICD"/>
    <property type="match status" value="1"/>
</dbReference>
<dbReference type="EMBL" id="BJUD01000007">
    <property type="protein sequence ID" value="GEK28285.1"/>
    <property type="molecule type" value="Genomic_DNA"/>
</dbReference>
<dbReference type="AlphaFoldDB" id="A0A0R2L5X1"/>